<evidence type="ECO:0000313" key="10">
    <source>
        <dbReference type="EMBL" id="RED50996.1"/>
    </source>
</evidence>
<dbReference type="SUPFAM" id="SSF52821">
    <property type="entry name" value="Rhodanese/Cell cycle control phosphatase"/>
    <property type="match status" value="2"/>
</dbReference>
<dbReference type="PROSITE" id="PS50206">
    <property type="entry name" value="RHODANESE_3"/>
    <property type="match status" value="2"/>
</dbReference>
<dbReference type="Gene3D" id="3.40.250.10">
    <property type="entry name" value="Rhodanese-like domain"/>
    <property type="match status" value="2"/>
</dbReference>
<proteinExistence type="predicted"/>
<evidence type="ECO:0000259" key="9">
    <source>
        <dbReference type="PROSITE" id="PS50206"/>
    </source>
</evidence>
<dbReference type="GO" id="GO:0016784">
    <property type="term" value="F:3-mercaptopyruvate sulfurtransferase activity"/>
    <property type="evidence" value="ECO:0007669"/>
    <property type="project" value="UniProtKB-EC"/>
</dbReference>
<reference evidence="10 11" key="1">
    <citation type="submission" date="2018-07" db="EMBL/GenBank/DDBJ databases">
        <title>Genomic Encyclopedia of Type Strains, Phase III (KMG-III): the genomes of soil and plant-associated and newly described type strains.</title>
        <authorList>
            <person name="Whitman W."/>
        </authorList>
    </citation>
    <scope>NUCLEOTIDE SEQUENCE [LARGE SCALE GENOMIC DNA]</scope>
    <source>
        <strain evidence="10 11">CECT 8488</strain>
    </source>
</reference>
<dbReference type="InterPro" id="IPR036873">
    <property type="entry name" value="Rhodanese-like_dom_sf"/>
</dbReference>
<feature type="domain" description="Rhodanese" evidence="9">
    <location>
        <begin position="20"/>
        <end position="137"/>
    </location>
</feature>
<dbReference type="EMBL" id="QRDW01000004">
    <property type="protein sequence ID" value="RED50996.1"/>
    <property type="molecule type" value="Genomic_DNA"/>
</dbReference>
<protein>
    <recommendedName>
        <fullName evidence="7">3-mercaptopyruvate sulfurtransferase</fullName>
        <ecNumber evidence="6">2.8.1.2</ecNumber>
    </recommendedName>
    <alternativeName>
        <fullName evidence="8">Rhodanese-like protein</fullName>
    </alternativeName>
</protein>
<evidence type="ECO:0000256" key="2">
    <source>
        <dbReference type="ARBA" id="ARBA00022490"/>
    </source>
</evidence>
<evidence type="ECO:0000256" key="6">
    <source>
        <dbReference type="ARBA" id="ARBA00066832"/>
    </source>
</evidence>
<dbReference type="FunFam" id="3.40.250.10:FF:000015">
    <property type="entry name" value="Sulfurtransferase"/>
    <property type="match status" value="1"/>
</dbReference>
<evidence type="ECO:0000256" key="5">
    <source>
        <dbReference type="ARBA" id="ARBA00051793"/>
    </source>
</evidence>
<dbReference type="CDD" id="cd01448">
    <property type="entry name" value="TST_Repeat_1"/>
    <property type="match status" value="1"/>
</dbReference>
<evidence type="ECO:0000256" key="7">
    <source>
        <dbReference type="ARBA" id="ARBA00070833"/>
    </source>
</evidence>
<dbReference type="RefSeq" id="WP_218044659.1">
    <property type="nucleotide sequence ID" value="NZ_QRDW01000004.1"/>
</dbReference>
<gene>
    <name evidence="10" type="ORF">DFP90_104272</name>
</gene>
<name>A0A3D9HQ07_9PROT</name>
<feature type="domain" description="Rhodanese" evidence="9">
    <location>
        <begin position="167"/>
        <end position="282"/>
    </location>
</feature>
<dbReference type="InterPro" id="IPR001307">
    <property type="entry name" value="Thiosulphate_STrfase_CS"/>
</dbReference>
<dbReference type="Proteomes" id="UP000256845">
    <property type="component" value="Unassembled WGS sequence"/>
</dbReference>
<dbReference type="GO" id="GO:0005737">
    <property type="term" value="C:cytoplasm"/>
    <property type="evidence" value="ECO:0007669"/>
    <property type="project" value="UniProtKB-SubCell"/>
</dbReference>
<dbReference type="AlphaFoldDB" id="A0A3D9HQ07"/>
<dbReference type="CDD" id="cd01449">
    <property type="entry name" value="TST_Repeat_2"/>
    <property type="match status" value="1"/>
</dbReference>
<dbReference type="PANTHER" id="PTHR11364:SF27">
    <property type="entry name" value="SULFURTRANSFERASE"/>
    <property type="match status" value="1"/>
</dbReference>
<dbReference type="Pfam" id="PF00581">
    <property type="entry name" value="Rhodanese"/>
    <property type="match status" value="2"/>
</dbReference>
<dbReference type="InterPro" id="IPR045078">
    <property type="entry name" value="TST/MPST-like"/>
</dbReference>
<evidence type="ECO:0000256" key="3">
    <source>
        <dbReference type="ARBA" id="ARBA00022679"/>
    </source>
</evidence>
<comment type="caution">
    <text evidence="10">The sequence shown here is derived from an EMBL/GenBank/DDBJ whole genome shotgun (WGS) entry which is preliminary data.</text>
</comment>
<dbReference type="EC" id="2.8.1.2" evidence="6"/>
<dbReference type="SMART" id="SM00450">
    <property type="entry name" value="RHOD"/>
    <property type="match status" value="2"/>
</dbReference>
<evidence type="ECO:0000256" key="8">
    <source>
        <dbReference type="ARBA" id="ARBA00078354"/>
    </source>
</evidence>
<keyword evidence="11" id="KW-1185">Reference proteome</keyword>
<keyword evidence="10" id="KW-0670">Pyruvate</keyword>
<dbReference type="NCBIfam" id="NF008557">
    <property type="entry name" value="PRK11493.1"/>
    <property type="match status" value="1"/>
</dbReference>
<dbReference type="GO" id="GO:0004792">
    <property type="term" value="F:thiosulfate-cyanide sulfurtransferase activity"/>
    <property type="evidence" value="ECO:0007669"/>
    <property type="project" value="InterPro"/>
</dbReference>
<keyword evidence="3 10" id="KW-0808">Transferase</keyword>
<dbReference type="PROSITE" id="PS00380">
    <property type="entry name" value="RHODANESE_1"/>
    <property type="match status" value="1"/>
</dbReference>
<sequence>MTTSELPSLVEAGWLKENIDRSDLRVIDASWHMPTSGRNAREEYGNGHLPGAVFFDIDAVSDPTHDMPHMLPQPVDFEKAVADLGIRNDDCVVVYDVHGLFSAARVWWMFRVFGHEKVAILNGGLEAWKAVNGAMETGFPNVTASRFRATYHAERVRSLKDMEHNLVENRDLVIDARSAARFSGEAPEPRPGLRGGHMPGAKNLPFDTLLEMDSKKVLPISKLRSLLAPLAPASGQGLVFSCGTGVTACVLAFGFHLIGKDDTAVYDGSWTEWASQSDTPVEVG</sequence>
<keyword evidence="4" id="KW-0677">Repeat</keyword>
<organism evidence="10 11">
    <name type="scientific">Aestuariispira insulae</name>
    <dbReference type="NCBI Taxonomy" id="1461337"/>
    <lineage>
        <taxon>Bacteria</taxon>
        <taxon>Pseudomonadati</taxon>
        <taxon>Pseudomonadota</taxon>
        <taxon>Alphaproteobacteria</taxon>
        <taxon>Rhodospirillales</taxon>
        <taxon>Kiloniellaceae</taxon>
        <taxon>Aestuariispira</taxon>
    </lineage>
</organism>
<evidence type="ECO:0000313" key="11">
    <source>
        <dbReference type="Proteomes" id="UP000256845"/>
    </source>
</evidence>
<accession>A0A3D9HQ07</accession>
<evidence type="ECO:0000256" key="4">
    <source>
        <dbReference type="ARBA" id="ARBA00022737"/>
    </source>
</evidence>
<dbReference type="InterPro" id="IPR001763">
    <property type="entry name" value="Rhodanese-like_dom"/>
</dbReference>
<dbReference type="FunFam" id="3.40.250.10:FF:000001">
    <property type="entry name" value="Sulfurtransferase"/>
    <property type="match status" value="1"/>
</dbReference>
<comment type="catalytic activity">
    <reaction evidence="5">
        <text>2-oxo-3-sulfanylpropanoate + [thioredoxin]-dithiol = [thioredoxin]-disulfide + hydrogen sulfide + pyruvate + H(+)</text>
        <dbReference type="Rhea" id="RHEA:21740"/>
        <dbReference type="Rhea" id="RHEA-COMP:10698"/>
        <dbReference type="Rhea" id="RHEA-COMP:10700"/>
        <dbReference type="ChEBI" id="CHEBI:15361"/>
        <dbReference type="ChEBI" id="CHEBI:15378"/>
        <dbReference type="ChEBI" id="CHEBI:29919"/>
        <dbReference type="ChEBI" id="CHEBI:29950"/>
        <dbReference type="ChEBI" id="CHEBI:50058"/>
        <dbReference type="ChEBI" id="CHEBI:57678"/>
        <dbReference type="EC" id="2.8.1.2"/>
    </reaction>
    <physiologicalReaction direction="left-to-right" evidence="5">
        <dbReference type="Rhea" id="RHEA:21741"/>
    </physiologicalReaction>
</comment>
<evidence type="ECO:0000256" key="1">
    <source>
        <dbReference type="ARBA" id="ARBA00004496"/>
    </source>
</evidence>
<keyword evidence="2" id="KW-0963">Cytoplasm</keyword>
<comment type="subcellular location">
    <subcellularLocation>
        <location evidence="1">Cytoplasm</location>
    </subcellularLocation>
</comment>
<dbReference type="PANTHER" id="PTHR11364">
    <property type="entry name" value="THIOSULFATE SULFERTANSFERASE"/>
    <property type="match status" value="1"/>
</dbReference>